<name>A0A5C4UI86_9ACTN</name>
<dbReference type="EMBL" id="VDGT01000041">
    <property type="protein sequence ID" value="TNM23270.1"/>
    <property type="molecule type" value="Genomic_DNA"/>
</dbReference>
<dbReference type="AlphaFoldDB" id="A0A5C4UI86"/>
<keyword evidence="2" id="KW-1185">Reference proteome</keyword>
<comment type="caution">
    <text evidence="1">The sequence shown here is derived from an EMBL/GenBank/DDBJ whole genome shotgun (WGS) entry which is preliminary data.</text>
</comment>
<protein>
    <submittedName>
        <fullName evidence="1">Uncharacterized protein</fullName>
    </submittedName>
</protein>
<accession>A0A5C4UI86</accession>
<dbReference type="Proteomes" id="UP000311713">
    <property type="component" value="Unassembled WGS sequence"/>
</dbReference>
<organism evidence="1 2">
    <name type="scientific">Streptomyces sedi</name>
    <dbReference type="NCBI Taxonomy" id="555059"/>
    <lineage>
        <taxon>Bacteria</taxon>
        <taxon>Bacillati</taxon>
        <taxon>Actinomycetota</taxon>
        <taxon>Actinomycetes</taxon>
        <taxon>Kitasatosporales</taxon>
        <taxon>Streptomycetaceae</taxon>
        <taxon>Streptomyces</taxon>
    </lineage>
</organism>
<dbReference type="RefSeq" id="WP_139650274.1">
    <property type="nucleotide sequence ID" value="NZ_BAAAZS010000065.1"/>
</dbReference>
<reference evidence="1 2" key="1">
    <citation type="submission" date="2019-06" db="EMBL/GenBank/DDBJ databases">
        <title>Draft genome of Streptomyces sedi sp. JCM16909.</title>
        <authorList>
            <person name="Klykleung N."/>
            <person name="Tanasupawat S."/>
            <person name="Kudo T."/>
            <person name="Yuki M."/>
            <person name="Ohkuma M."/>
        </authorList>
    </citation>
    <scope>NUCLEOTIDE SEQUENCE [LARGE SCALE GENOMIC DNA]</scope>
    <source>
        <strain evidence="1 2">JCM 16909</strain>
    </source>
</reference>
<evidence type="ECO:0000313" key="2">
    <source>
        <dbReference type="Proteomes" id="UP000311713"/>
    </source>
</evidence>
<dbReference type="OrthoDB" id="4145965at2"/>
<proteinExistence type="predicted"/>
<sequence>MSAHTGGVLVPDLLVAKRQHLKALREDHERLQDRHRFLLAPAGEGTVTIRHVRFGRFVEPLRKAEGSAVYDNIRFQGPVLLEDEQLRESRNRWEIRRRGDFCQIGLAGTAYVLGLTHPDHTDSWVTLLDPWWSMDRLWLVHDLPDVQA</sequence>
<gene>
    <name evidence="1" type="ORF">FH715_27870</name>
</gene>
<evidence type="ECO:0000313" key="1">
    <source>
        <dbReference type="EMBL" id="TNM23270.1"/>
    </source>
</evidence>